<evidence type="ECO:0008006" key="9">
    <source>
        <dbReference type="Google" id="ProtNLM"/>
    </source>
</evidence>
<comment type="caution">
    <text evidence="7">The sequence shown here is derived from an EMBL/GenBank/DDBJ whole genome shotgun (WGS) entry which is preliminary data.</text>
</comment>
<organism evidence="7 8">
    <name type="scientific">Danionella cerebrum</name>
    <dbReference type="NCBI Taxonomy" id="2873325"/>
    <lineage>
        <taxon>Eukaryota</taxon>
        <taxon>Metazoa</taxon>
        <taxon>Chordata</taxon>
        <taxon>Craniata</taxon>
        <taxon>Vertebrata</taxon>
        <taxon>Euteleostomi</taxon>
        <taxon>Actinopterygii</taxon>
        <taxon>Neopterygii</taxon>
        <taxon>Teleostei</taxon>
        <taxon>Ostariophysi</taxon>
        <taxon>Cypriniformes</taxon>
        <taxon>Danionidae</taxon>
        <taxon>Danioninae</taxon>
        <taxon>Danionella</taxon>
    </lineage>
</organism>
<evidence type="ECO:0000313" key="7">
    <source>
        <dbReference type="EMBL" id="TRY54028.1"/>
    </source>
</evidence>
<evidence type="ECO:0000256" key="4">
    <source>
        <dbReference type="ARBA" id="ARBA00023239"/>
    </source>
</evidence>
<gene>
    <name evidence="7" type="ORF">DNTS_003503</name>
</gene>
<sequence>MNCIERQTVLVTGGAGFIGSHLVCSLALRFPHWRIINVDKLQYCSSLKNLSSVEDSSSYTFLQGDVCDALFIDGLFRREKIHVVFHCAAETHVALHFNSLGFFLSQLFLMHLSAERSFSTPLHFMQVNVEGTRVLVRAALQAGVQRFIYISTDEVYGESLQQAFHESCPKRPTNPYSRSKAAAESVVMSFWRKHQFPALITRSSNVYGPRQHHEKVWEHQLPAASPLELRASVTIQGSGLQSRHFLFVSDVVEGFLTVLQKGIVGQVYNIGSSFEIPILQLAQDLVPMVLGSSPEAPDDWVEFVEDRPVLELRYPLDSGKLQSLGWRPRVSWSEGIRRTGKAEHDHTVVRGEPSLLAIEQRELAGAPGIHSLSVNRGMLQICWIKLQQKNVWSKILIFRTGALL</sequence>
<dbReference type="Gene3D" id="3.90.25.10">
    <property type="entry name" value="UDP-galactose 4-epimerase, domain 1"/>
    <property type="match status" value="1"/>
</dbReference>
<accession>A0A553MLH1</accession>
<protein>
    <recommendedName>
        <fullName evidence="9">NAD(P)-binding domain-containing protein</fullName>
    </recommendedName>
</protein>
<reference evidence="7 8" key="1">
    <citation type="journal article" date="2019" name="Sci. Data">
        <title>Hybrid genome assembly and annotation of Danionella translucida.</title>
        <authorList>
            <person name="Kadobianskyi M."/>
            <person name="Schulze L."/>
            <person name="Schuelke M."/>
            <person name="Judkewitz B."/>
        </authorList>
    </citation>
    <scope>NUCLEOTIDE SEQUENCE [LARGE SCALE GENOMIC DNA]</scope>
    <source>
        <strain evidence="7 8">Bolton</strain>
    </source>
</reference>
<dbReference type="CDD" id="cd05246">
    <property type="entry name" value="dTDP_GD_SDR_e"/>
    <property type="match status" value="1"/>
</dbReference>
<dbReference type="OrthoDB" id="16464at2759"/>
<evidence type="ECO:0000259" key="6">
    <source>
        <dbReference type="Pfam" id="PF16363"/>
    </source>
</evidence>
<evidence type="ECO:0000259" key="5">
    <source>
        <dbReference type="Pfam" id="PF01370"/>
    </source>
</evidence>
<dbReference type="InterPro" id="IPR001509">
    <property type="entry name" value="Epimerase_deHydtase"/>
</dbReference>
<dbReference type="GO" id="GO:0008460">
    <property type="term" value="F:dTDP-glucose 4,6-dehydratase activity"/>
    <property type="evidence" value="ECO:0007669"/>
    <property type="project" value="InterPro"/>
</dbReference>
<evidence type="ECO:0000256" key="3">
    <source>
        <dbReference type="ARBA" id="ARBA00023027"/>
    </source>
</evidence>
<keyword evidence="8" id="KW-1185">Reference proteome</keyword>
<evidence type="ECO:0000313" key="8">
    <source>
        <dbReference type="Proteomes" id="UP000316079"/>
    </source>
</evidence>
<dbReference type="InterPro" id="IPR036291">
    <property type="entry name" value="NAD(P)-bd_dom_sf"/>
</dbReference>
<keyword evidence="3" id="KW-0520">NAD</keyword>
<feature type="domain" description="NAD-dependent epimerase/dehydratase" evidence="5">
    <location>
        <begin position="115"/>
        <end position="271"/>
    </location>
</feature>
<proteinExistence type="inferred from homology"/>
<dbReference type="GO" id="GO:0009225">
    <property type="term" value="P:nucleotide-sugar metabolic process"/>
    <property type="evidence" value="ECO:0007669"/>
    <property type="project" value="InterPro"/>
</dbReference>
<keyword evidence="4" id="KW-0456">Lyase</keyword>
<comment type="cofactor">
    <cofactor evidence="1">
        <name>NAD(+)</name>
        <dbReference type="ChEBI" id="CHEBI:57540"/>
    </cofactor>
</comment>
<name>A0A553MLH1_9TELE</name>
<dbReference type="PANTHER" id="PTHR43000">
    <property type="entry name" value="DTDP-D-GLUCOSE 4,6-DEHYDRATASE-RELATED"/>
    <property type="match status" value="1"/>
</dbReference>
<dbReference type="InterPro" id="IPR005888">
    <property type="entry name" value="dTDP_Gluc_deHydtase"/>
</dbReference>
<dbReference type="Pfam" id="PF01370">
    <property type="entry name" value="Epimerase"/>
    <property type="match status" value="1"/>
</dbReference>
<dbReference type="EMBL" id="SRMA01027388">
    <property type="protein sequence ID" value="TRY54028.1"/>
    <property type="molecule type" value="Genomic_DNA"/>
</dbReference>
<evidence type="ECO:0000256" key="1">
    <source>
        <dbReference type="ARBA" id="ARBA00001911"/>
    </source>
</evidence>
<dbReference type="Gene3D" id="3.40.50.720">
    <property type="entry name" value="NAD(P)-binding Rossmann-like Domain"/>
    <property type="match status" value="1"/>
</dbReference>
<dbReference type="STRING" id="623744.A0A553MLH1"/>
<dbReference type="InterPro" id="IPR016040">
    <property type="entry name" value="NAD(P)-bd_dom"/>
</dbReference>
<feature type="domain" description="NAD(P)-binding" evidence="6">
    <location>
        <begin position="10"/>
        <end position="98"/>
    </location>
</feature>
<dbReference type="AlphaFoldDB" id="A0A553MLH1"/>
<comment type="similarity">
    <text evidence="2">Belongs to the NAD(P)-dependent epimerase/dehydratase family.</text>
</comment>
<dbReference type="SUPFAM" id="SSF51735">
    <property type="entry name" value="NAD(P)-binding Rossmann-fold domains"/>
    <property type="match status" value="1"/>
</dbReference>
<evidence type="ECO:0000256" key="2">
    <source>
        <dbReference type="ARBA" id="ARBA00007637"/>
    </source>
</evidence>
<dbReference type="Pfam" id="PF16363">
    <property type="entry name" value="GDP_Man_Dehyd"/>
    <property type="match status" value="1"/>
</dbReference>
<dbReference type="Proteomes" id="UP000316079">
    <property type="component" value="Unassembled WGS sequence"/>
</dbReference>